<feature type="transmembrane region" description="Helical" evidence="1">
    <location>
        <begin position="36"/>
        <end position="57"/>
    </location>
</feature>
<dbReference type="AlphaFoldDB" id="A0A810Q261"/>
<dbReference type="InterPro" id="IPR010001">
    <property type="entry name" value="BofA"/>
</dbReference>
<keyword evidence="1" id="KW-0812">Transmembrane</keyword>
<dbReference type="RefSeq" id="WP_213541278.1">
    <property type="nucleotide sequence ID" value="NZ_AP023418.1"/>
</dbReference>
<feature type="transmembrane region" description="Helical" evidence="1">
    <location>
        <begin position="63"/>
        <end position="87"/>
    </location>
</feature>
<keyword evidence="3" id="KW-1185">Reference proteome</keyword>
<evidence type="ECO:0000256" key="1">
    <source>
        <dbReference type="SAM" id="Phobius"/>
    </source>
</evidence>
<evidence type="ECO:0008006" key="4">
    <source>
        <dbReference type="Google" id="ProtNLM"/>
    </source>
</evidence>
<keyword evidence="1" id="KW-0472">Membrane</keyword>
<gene>
    <name evidence="2" type="ORF">MM50RIKEN_00650</name>
</gene>
<accession>A0A810Q261</accession>
<feature type="transmembrane region" description="Helical" evidence="1">
    <location>
        <begin position="6"/>
        <end position="24"/>
    </location>
</feature>
<dbReference type="Pfam" id="PF07441">
    <property type="entry name" value="BofA"/>
    <property type="match status" value="1"/>
</dbReference>
<dbReference type="Proteomes" id="UP000681035">
    <property type="component" value="Chromosome"/>
</dbReference>
<sequence>MSGIEIGALCVVGAFLLFAAVRLFRGPVKLALRVLVNSALGFGAVWLLNLTAAVTGIRLGLNVFNALFIGVLGVPGFGLLLLLQWVLA</sequence>
<reference evidence="2" key="1">
    <citation type="submission" date="2020-09" db="EMBL/GenBank/DDBJ databases">
        <title>New species isolated from human feces.</title>
        <authorList>
            <person name="Kitahara M."/>
            <person name="Shigeno Y."/>
            <person name="Shime M."/>
            <person name="Matsumoto Y."/>
            <person name="Nakamura S."/>
            <person name="Motooka D."/>
            <person name="Fukuoka S."/>
            <person name="Nishikawa H."/>
            <person name="Benno Y."/>
        </authorList>
    </citation>
    <scope>NUCLEOTIDE SEQUENCE</scope>
    <source>
        <strain evidence="2">MM50</strain>
    </source>
</reference>
<dbReference type="EMBL" id="AP023418">
    <property type="protein sequence ID" value="BCK80302.1"/>
    <property type="molecule type" value="Genomic_DNA"/>
</dbReference>
<dbReference type="KEGG" id="vcop:MM50RIKEN_00650"/>
<proteinExistence type="predicted"/>
<protein>
    <recommendedName>
        <fullName evidence="4">Pro-sigmaK processing inhibitor BofA</fullName>
    </recommendedName>
</protein>
<evidence type="ECO:0000313" key="3">
    <source>
        <dbReference type="Proteomes" id="UP000681035"/>
    </source>
</evidence>
<organism evidence="2 3">
    <name type="scientific">Vescimonas coprocola</name>
    <dbReference type="NCBI Taxonomy" id="2714355"/>
    <lineage>
        <taxon>Bacteria</taxon>
        <taxon>Bacillati</taxon>
        <taxon>Bacillota</taxon>
        <taxon>Clostridia</taxon>
        <taxon>Eubacteriales</taxon>
        <taxon>Oscillospiraceae</taxon>
        <taxon>Vescimonas</taxon>
    </lineage>
</organism>
<evidence type="ECO:0000313" key="2">
    <source>
        <dbReference type="EMBL" id="BCK80302.1"/>
    </source>
</evidence>
<keyword evidence="1" id="KW-1133">Transmembrane helix</keyword>
<name>A0A810Q261_9FIRM</name>